<dbReference type="SUPFAM" id="SSF56925">
    <property type="entry name" value="OMPA-like"/>
    <property type="match status" value="1"/>
</dbReference>
<dbReference type="KEGG" id="kak:Kalk_12715"/>
<dbReference type="AlphaFoldDB" id="A0A2K9LQY8"/>
<feature type="chain" id="PRO_5014616744" description="Outer membrane protein beta-barrel domain-containing protein" evidence="2">
    <location>
        <begin position="25"/>
        <end position="219"/>
    </location>
</feature>
<name>A0A2K9LQY8_9GAMM</name>
<dbReference type="InterPro" id="IPR011250">
    <property type="entry name" value="OMP/PagP_B-barrel"/>
</dbReference>
<evidence type="ECO:0000256" key="2">
    <source>
        <dbReference type="SAM" id="SignalP"/>
    </source>
</evidence>
<dbReference type="EMBL" id="CP022684">
    <property type="protein sequence ID" value="AUM13234.1"/>
    <property type="molecule type" value="Genomic_DNA"/>
</dbReference>
<proteinExistence type="predicted"/>
<dbReference type="OrthoDB" id="6399900at2"/>
<organism evidence="4 5">
    <name type="scientific">Ketobacter alkanivorans</name>
    <dbReference type="NCBI Taxonomy" id="1917421"/>
    <lineage>
        <taxon>Bacteria</taxon>
        <taxon>Pseudomonadati</taxon>
        <taxon>Pseudomonadota</taxon>
        <taxon>Gammaproteobacteria</taxon>
        <taxon>Pseudomonadales</taxon>
        <taxon>Ketobacteraceae</taxon>
        <taxon>Ketobacter</taxon>
    </lineage>
</organism>
<dbReference type="RefSeq" id="WP_101894613.1">
    <property type="nucleotide sequence ID" value="NZ_CP022684.1"/>
</dbReference>
<evidence type="ECO:0000313" key="4">
    <source>
        <dbReference type="EMBL" id="AUM13234.1"/>
    </source>
</evidence>
<protein>
    <recommendedName>
        <fullName evidence="3">Outer membrane protein beta-barrel domain-containing protein</fullName>
    </recommendedName>
</protein>
<keyword evidence="1 2" id="KW-0732">Signal</keyword>
<accession>A0A2K9LQY8</accession>
<keyword evidence="5" id="KW-1185">Reference proteome</keyword>
<evidence type="ECO:0000256" key="1">
    <source>
        <dbReference type="ARBA" id="ARBA00022729"/>
    </source>
</evidence>
<feature type="domain" description="Outer membrane protein beta-barrel" evidence="3">
    <location>
        <begin position="14"/>
        <end position="204"/>
    </location>
</feature>
<reference evidence="5" key="1">
    <citation type="submission" date="2017-08" db="EMBL/GenBank/DDBJ databases">
        <title>Direct submision.</title>
        <authorList>
            <person name="Kim S.-J."/>
            <person name="Rhee S.-K."/>
        </authorList>
    </citation>
    <scope>NUCLEOTIDE SEQUENCE [LARGE SCALE GENOMIC DNA]</scope>
    <source>
        <strain evidence="5">GI5</strain>
    </source>
</reference>
<dbReference type="Proteomes" id="UP000235116">
    <property type="component" value="Chromosome"/>
</dbReference>
<gene>
    <name evidence="4" type="ORF">Kalk_12715</name>
</gene>
<evidence type="ECO:0000259" key="3">
    <source>
        <dbReference type="Pfam" id="PF13505"/>
    </source>
</evidence>
<dbReference type="InterPro" id="IPR027385">
    <property type="entry name" value="Beta-barrel_OMP"/>
</dbReference>
<feature type="signal peptide" evidence="2">
    <location>
        <begin position="1"/>
        <end position="24"/>
    </location>
</feature>
<evidence type="ECO:0000313" key="5">
    <source>
        <dbReference type="Proteomes" id="UP000235116"/>
    </source>
</evidence>
<sequence>MSMFNKVATISAASALLCLSTAHAETTQPQQVESDGAIHLAERWIFNVNVESLSIDEEVAALEGVEPDAFAINIEAEYFFNDNLSTVIGLGYLGYDDNEEFTQLTEDAFGDVDNSSSTASALPLVMDVGYTRFYAGKVPTYVSLRGGLTHMFASERSIENCSDCSSQDINVDGGMFVQAAAGINLGRSFNLGIFYKNYLSGDLEDAIGLKLSFGHFRSR</sequence>
<dbReference type="Pfam" id="PF13505">
    <property type="entry name" value="OMP_b-brl"/>
    <property type="match status" value="1"/>
</dbReference>
<dbReference type="Gene3D" id="2.40.160.20">
    <property type="match status" value="1"/>
</dbReference>